<organism evidence="1">
    <name type="scientific">Mytilinidion resinicola</name>
    <dbReference type="NCBI Taxonomy" id="574789"/>
    <lineage>
        <taxon>Eukaryota</taxon>
        <taxon>Fungi</taxon>
        <taxon>Dikarya</taxon>
        <taxon>Ascomycota</taxon>
        <taxon>Pezizomycotina</taxon>
        <taxon>Dothideomycetes</taxon>
        <taxon>Pleosporomycetidae</taxon>
        <taxon>Mytilinidiales</taxon>
        <taxon>Mytilinidiaceae</taxon>
        <taxon>Mytilinidion</taxon>
    </lineage>
</organism>
<name>A0A6A6YS75_9PEZI</name>
<proteinExistence type="predicted"/>
<accession>A0A6A6YS75</accession>
<dbReference type="PANTHER" id="PTHR33112:SF16">
    <property type="entry name" value="HETEROKARYON INCOMPATIBILITY DOMAIN-CONTAINING PROTEIN"/>
    <property type="match status" value="1"/>
</dbReference>
<dbReference type="PANTHER" id="PTHR33112">
    <property type="entry name" value="DOMAIN PROTEIN, PUTATIVE-RELATED"/>
    <property type="match status" value="1"/>
</dbReference>
<dbReference type="RefSeq" id="XP_033578187.1">
    <property type="nucleotide sequence ID" value="XM_033722031.1"/>
</dbReference>
<dbReference type="AlphaFoldDB" id="A0A6A6YS75"/>
<evidence type="ECO:0000313" key="1">
    <source>
        <dbReference type="EMBL" id="KAF2811223.1"/>
    </source>
</evidence>
<reference evidence="3" key="2">
    <citation type="submission" date="2020-04" db="EMBL/GenBank/DDBJ databases">
        <authorList>
            <consortium name="NCBI Genome Project"/>
        </authorList>
    </citation>
    <scope>NUCLEOTIDE SEQUENCE</scope>
    <source>
        <strain evidence="3">CBS 304.34</strain>
    </source>
</reference>
<reference evidence="1 3" key="1">
    <citation type="journal article" date="2020" name="Stud. Mycol.">
        <title>101 Dothideomycetes genomes: a test case for predicting lifestyles and emergence of pathogens.</title>
        <authorList>
            <person name="Haridas S."/>
            <person name="Albert R."/>
            <person name="Binder M."/>
            <person name="Bloem J."/>
            <person name="Labutti K."/>
            <person name="Salamov A."/>
            <person name="Andreopoulos B."/>
            <person name="Baker S."/>
            <person name="Barry K."/>
            <person name="Bills G."/>
            <person name="Bluhm B."/>
            <person name="Cannon C."/>
            <person name="Castanera R."/>
            <person name="Culley D."/>
            <person name="Daum C."/>
            <person name="Ezra D."/>
            <person name="Gonzalez J."/>
            <person name="Henrissat B."/>
            <person name="Kuo A."/>
            <person name="Liang C."/>
            <person name="Lipzen A."/>
            <person name="Lutzoni F."/>
            <person name="Magnuson J."/>
            <person name="Mondo S."/>
            <person name="Nolan M."/>
            <person name="Ohm R."/>
            <person name="Pangilinan J."/>
            <person name="Park H.-J."/>
            <person name="Ramirez L."/>
            <person name="Alfaro M."/>
            <person name="Sun H."/>
            <person name="Tritt A."/>
            <person name="Yoshinaga Y."/>
            <person name="Zwiers L.-H."/>
            <person name="Turgeon B."/>
            <person name="Goodwin S."/>
            <person name="Spatafora J."/>
            <person name="Crous P."/>
            <person name="Grigoriev I."/>
        </authorList>
    </citation>
    <scope>NUCLEOTIDE SEQUENCE</scope>
    <source>
        <strain evidence="1 3">CBS 304.34</strain>
    </source>
</reference>
<gene>
    <name evidence="1 3" type="ORF">BDZ99DRAFT_476041</name>
</gene>
<dbReference type="Proteomes" id="UP000504636">
    <property type="component" value="Unplaced"/>
</dbReference>
<sequence length="251" mass="28326">MLQAHRELRYHELIAKATALAIEKEGAEIREEHMFEEIGAFLALRKEAVDPDWDIDEEEWLDLYDYWRDFVVPAYTRLKLTIESDRLPALSAIASGIGAAVPDTYLAGLWRKDVRHGLAWSASADAKLPSAYRGPSWSWVSVEGPITYWPLLREKSPPSENRWSSYRDTRTLRPSKPSLRVLKASCTPVSSNSTGAVSSDPGRIASFALIDMSDPNISITLLYLGEECSTDENLKPLEWRHDLPKDQLISP</sequence>
<reference evidence="3" key="3">
    <citation type="submission" date="2025-04" db="UniProtKB">
        <authorList>
            <consortium name="RefSeq"/>
        </authorList>
    </citation>
    <scope>IDENTIFICATION</scope>
    <source>
        <strain evidence="3">CBS 304.34</strain>
    </source>
</reference>
<evidence type="ECO:0000313" key="2">
    <source>
        <dbReference type="Proteomes" id="UP000504636"/>
    </source>
</evidence>
<evidence type="ECO:0000313" key="3">
    <source>
        <dbReference type="RefSeq" id="XP_033578187.1"/>
    </source>
</evidence>
<dbReference type="GeneID" id="54462924"/>
<protein>
    <submittedName>
        <fullName evidence="1 3">Uncharacterized protein</fullName>
    </submittedName>
</protein>
<keyword evidence="2" id="KW-1185">Reference proteome</keyword>
<dbReference type="OrthoDB" id="5125733at2759"/>
<dbReference type="EMBL" id="MU003699">
    <property type="protein sequence ID" value="KAF2811223.1"/>
    <property type="molecule type" value="Genomic_DNA"/>
</dbReference>